<evidence type="ECO:0000256" key="2">
    <source>
        <dbReference type="ARBA" id="ARBA00023125"/>
    </source>
</evidence>
<accession>A0A1V8NT05</accession>
<dbReference type="GO" id="GO:0003700">
    <property type="term" value="F:DNA-binding transcription factor activity"/>
    <property type="evidence" value="ECO:0007669"/>
    <property type="project" value="InterPro"/>
</dbReference>
<dbReference type="GO" id="GO:0000976">
    <property type="term" value="F:transcription cis-regulatory region binding"/>
    <property type="evidence" value="ECO:0007669"/>
    <property type="project" value="TreeGrafter"/>
</dbReference>
<evidence type="ECO:0000259" key="4">
    <source>
        <dbReference type="PROSITE" id="PS01124"/>
    </source>
</evidence>
<proteinExistence type="predicted"/>
<evidence type="ECO:0000256" key="3">
    <source>
        <dbReference type="ARBA" id="ARBA00023163"/>
    </source>
</evidence>
<comment type="caution">
    <text evidence="5">The sequence shown here is derived from an EMBL/GenBank/DDBJ whole genome shotgun (WGS) entry which is preliminary data.</text>
</comment>
<dbReference type="InterPro" id="IPR020449">
    <property type="entry name" value="Tscrpt_reg_AraC-type_HTH"/>
</dbReference>
<keyword evidence="2" id="KW-0238">DNA-binding</keyword>
<dbReference type="PANTHER" id="PTHR47894">
    <property type="entry name" value="HTH-TYPE TRANSCRIPTIONAL REGULATOR GADX"/>
    <property type="match status" value="1"/>
</dbReference>
<dbReference type="PROSITE" id="PS01124">
    <property type="entry name" value="HTH_ARAC_FAMILY_2"/>
    <property type="match status" value="1"/>
</dbReference>
<dbReference type="SMART" id="SM00342">
    <property type="entry name" value="HTH_ARAC"/>
    <property type="match status" value="1"/>
</dbReference>
<keyword evidence="1" id="KW-0805">Transcription regulation</keyword>
<dbReference type="Pfam" id="PF12833">
    <property type="entry name" value="HTH_18"/>
    <property type="match status" value="1"/>
</dbReference>
<dbReference type="RefSeq" id="WP_080860560.1">
    <property type="nucleotide sequence ID" value="NZ_NAEW01000020.1"/>
</dbReference>
<organism evidence="5 6">
    <name type="scientific">Citrobacter braakii</name>
    <dbReference type="NCBI Taxonomy" id="57706"/>
    <lineage>
        <taxon>Bacteria</taxon>
        <taxon>Pseudomonadati</taxon>
        <taxon>Pseudomonadota</taxon>
        <taxon>Gammaproteobacteria</taxon>
        <taxon>Enterobacterales</taxon>
        <taxon>Enterobacteriaceae</taxon>
        <taxon>Citrobacter</taxon>
        <taxon>Citrobacter freundii complex</taxon>
    </lineage>
</organism>
<dbReference type="SUPFAM" id="SSF46689">
    <property type="entry name" value="Homeodomain-like"/>
    <property type="match status" value="1"/>
</dbReference>
<dbReference type="InterPro" id="IPR009057">
    <property type="entry name" value="Homeodomain-like_sf"/>
</dbReference>
<dbReference type="InterPro" id="IPR018060">
    <property type="entry name" value="HTH_AraC"/>
</dbReference>
<dbReference type="PANTHER" id="PTHR47894:SF4">
    <property type="entry name" value="HTH-TYPE TRANSCRIPTIONAL REGULATOR GADX"/>
    <property type="match status" value="1"/>
</dbReference>
<reference evidence="5 6" key="1">
    <citation type="submission" date="2017-03" db="EMBL/GenBank/DDBJ databases">
        <authorList>
            <person name="Afonso C.L."/>
            <person name="Miller P.J."/>
            <person name="Scott M.A."/>
            <person name="Spackman E."/>
            <person name="Goraichik I."/>
            <person name="Dimitrov K.M."/>
            <person name="Suarez D.L."/>
            <person name="Swayne D.E."/>
        </authorList>
    </citation>
    <scope>NUCLEOTIDE SEQUENCE [LARGE SCALE GENOMIC DNA]</scope>
    <source>
        <strain evidence="5 6">ATCC 51113</strain>
    </source>
</reference>
<evidence type="ECO:0000313" key="6">
    <source>
        <dbReference type="Proteomes" id="UP000192573"/>
    </source>
</evidence>
<dbReference type="Proteomes" id="UP000192573">
    <property type="component" value="Unassembled WGS sequence"/>
</dbReference>
<protein>
    <submittedName>
        <fullName evidence="5">AraC family transcriptional regulator</fullName>
    </submittedName>
</protein>
<dbReference type="EMBL" id="NAEW01000020">
    <property type="protein sequence ID" value="OQM39562.1"/>
    <property type="molecule type" value="Genomic_DNA"/>
</dbReference>
<evidence type="ECO:0000256" key="1">
    <source>
        <dbReference type="ARBA" id="ARBA00023015"/>
    </source>
</evidence>
<gene>
    <name evidence="5" type="ORF">BZK42_23960</name>
</gene>
<name>A0A1V8NT05_CITBR</name>
<keyword evidence="3" id="KW-0804">Transcription</keyword>
<feature type="domain" description="HTH araC/xylS-type" evidence="4">
    <location>
        <begin position="171"/>
        <end position="268"/>
    </location>
</feature>
<sequence length="271" mass="31655">MNTVNMRDKLTIADTSIITIDNITTNKYLIVYTDNCDLNIHKNNQDLFFPQGSFVFIERGIKFSCKIKKINPGKKPYRAIRLNKEELIMLKEIFKSTHSYYLDEKINERKPRNKIVKGEGYPDYARIFDRIVSTNDRTLKILKLAYIISRMGIAKDIIHSLIASAAIGFTDKVRSMIEKDTSRKWRINMIADEFNISEISVRKRLDSEGISFNNLLVEVRMNRAMQLLLENEQQIHQISKAVGILSPSYFIKSFKNHFGITPKQFIIYFRE</sequence>
<dbReference type="PRINTS" id="PR00032">
    <property type="entry name" value="HTHARAC"/>
</dbReference>
<dbReference type="AlphaFoldDB" id="A0A1V8NT05"/>
<dbReference type="Gene3D" id="1.10.10.60">
    <property type="entry name" value="Homeodomain-like"/>
    <property type="match status" value="1"/>
</dbReference>
<evidence type="ECO:0000313" key="5">
    <source>
        <dbReference type="EMBL" id="OQM39562.1"/>
    </source>
</evidence>
<dbReference type="GO" id="GO:0005829">
    <property type="term" value="C:cytosol"/>
    <property type="evidence" value="ECO:0007669"/>
    <property type="project" value="TreeGrafter"/>
</dbReference>